<organism evidence="1 2">
    <name type="scientific">Amanita muscaria (strain Koide BX008)</name>
    <dbReference type="NCBI Taxonomy" id="946122"/>
    <lineage>
        <taxon>Eukaryota</taxon>
        <taxon>Fungi</taxon>
        <taxon>Dikarya</taxon>
        <taxon>Basidiomycota</taxon>
        <taxon>Agaricomycotina</taxon>
        <taxon>Agaricomycetes</taxon>
        <taxon>Agaricomycetidae</taxon>
        <taxon>Agaricales</taxon>
        <taxon>Pluteineae</taxon>
        <taxon>Amanitaceae</taxon>
        <taxon>Amanita</taxon>
    </lineage>
</organism>
<gene>
    <name evidence="1" type="ORF">M378DRAFT_17988</name>
</gene>
<dbReference type="Proteomes" id="UP000054549">
    <property type="component" value="Unassembled WGS sequence"/>
</dbReference>
<keyword evidence="2" id="KW-1185">Reference proteome</keyword>
<dbReference type="EMBL" id="KN818522">
    <property type="protein sequence ID" value="KIL55395.1"/>
    <property type="molecule type" value="Genomic_DNA"/>
</dbReference>
<dbReference type="InParanoid" id="A0A0C2RYH6"/>
<protein>
    <submittedName>
        <fullName evidence="1">Uncharacterized protein</fullName>
    </submittedName>
</protein>
<dbReference type="HOGENOM" id="CLU_046434_1_1_1"/>
<evidence type="ECO:0000313" key="2">
    <source>
        <dbReference type="Proteomes" id="UP000054549"/>
    </source>
</evidence>
<dbReference type="OrthoDB" id="2843772at2759"/>
<accession>A0A0C2RYH6</accession>
<sequence>MCIKVAGLFASGAETGRRACAFLTVVSMCLTEGPDTWRNAATEQYVTEKLLNARQALLAKGCYLGVADDRLAEKLVWERVGNAERLVTEEAAEVAAAECWTFFESGQQGRVPEPPSPVVLSAIVSVAEEDYCLTSCAMWTGPSDRAPSLADASATCVGVAPPHVVFADDYEQVLKNVRLLMEFGRTKGSAFQKGLLVDDGRLEFCHALFERVSSCTLAGGNKMSVCESASGALPAELRITGWPSDSEETRGALRSMVATHRVNYLEAFDMHGRLIAPREYRRHIKGALVQIHFTLRHWTVLGKDGRCYDAFAADIFSLRVLEPPVSYGLPVVPRKRKYYKLDPLTPDIFPKTLARAGEADSGVKQMG</sequence>
<proteinExistence type="predicted"/>
<evidence type="ECO:0000313" key="1">
    <source>
        <dbReference type="EMBL" id="KIL55395.1"/>
    </source>
</evidence>
<reference evidence="1 2" key="1">
    <citation type="submission" date="2014-04" db="EMBL/GenBank/DDBJ databases">
        <title>Evolutionary Origins and Diversification of the Mycorrhizal Mutualists.</title>
        <authorList>
            <consortium name="DOE Joint Genome Institute"/>
            <consortium name="Mycorrhizal Genomics Consortium"/>
            <person name="Kohler A."/>
            <person name="Kuo A."/>
            <person name="Nagy L.G."/>
            <person name="Floudas D."/>
            <person name="Copeland A."/>
            <person name="Barry K.W."/>
            <person name="Cichocki N."/>
            <person name="Veneault-Fourrey C."/>
            <person name="LaButti K."/>
            <person name="Lindquist E.A."/>
            <person name="Lipzen A."/>
            <person name="Lundell T."/>
            <person name="Morin E."/>
            <person name="Murat C."/>
            <person name="Riley R."/>
            <person name="Ohm R."/>
            <person name="Sun H."/>
            <person name="Tunlid A."/>
            <person name="Henrissat B."/>
            <person name="Grigoriev I.V."/>
            <person name="Hibbett D.S."/>
            <person name="Martin F."/>
        </authorList>
    </citation>
    <scope>NUCLEOTIDE SEQUENCE [LARGE SCALE GENOMIC DNA]</scope>
    <source>
        <strain evidence="1 2">Koide BX008</strain>
    </source>
</reference>
<name>A0A0C2RYH6_AMAMK</name>
<dbReference type="AlphaFoldDB" id="A0A0C2RYH6"/>